<accession>A0A6L8T9X6</accession>
<evidence type="ECO:0000313" key="1">
    <source>
        <dbReference type="EMBL" id="MZL60949.1"/>
    </source>
</evidence>
<comment type="caution">
    <text evidence="1">The sequence shown here is derived from an EMBL/GenBank/DDBJ whole genome shotgun (WGS) entry which is preliminary data.</text>
</comment>
<organism evidence="1 2">
    <name type="scientific">Blautia massiliensis</name>
    <name type="common">ex Durand et al. 2017</name>
    <dbReference type="NCBI Taxonomy" id="1737424"/>
    <lineage>
        <taxon>Bacteria</taxon>
        <taxon>Bacillati</taxon>
        <taxon>Bacillota</taxon>
        <taxon>Clostridia</taxon>
        <taxon>Lachnospirales</taxon>
        <taxon>Lachnospiraceae</taxon>
        <taxon>Blautia</taxon>
    </lineage>
</organism>
<sequence>MTKSEKLRKIQEILELKNPQENLYADLLKTIGDLKTNYGDYMITEPIDCNEELKRVPGADYELCTALLTMLLREDHFSNGSFERRFADGQVLPVLVRMKDVLSAGV</sequence>
<protein>
    <submittedName>
        <fullName evidence="1">Uncharacterized protein</fullName>
    </submittedName>
</protein>
<dbReference type="AlphaFoldDB" id="A0A6L8T9X6"/>
<dbReference type="Proteomes" id="UP000473323">
    <property type="component" value="Unassembled WGS sequence"/>
</dbReference>
<name>A0A6L8T9X6_9FIRM</name>
<proteinExistence type="predicted"/>
<dbReference type="RefSeq" id="WP_044960788.1">
    <property type="nucleotide sequence ID" value="NZ_CP085976.1"/>
</dbReference>
<reference evidence="1 2" key="1">
    <citation type="journal article" date="2019" name="Nat. Med.">
        <title>A library of human gut bacterial isolates paired with longitudinal multiomics data enables mechanistic microbiome research.</title>
        <authorList>
            <person name="Poyet M."/>
            <person name="Groussin M."/>
            <person name="Gibbons S.M."/>
            <person name="Avila-Pacheco J."/>
            <person name="Jiang X."/>
            <person name="Kearney S.M."/>
            <person name="Perrotta A.R."/>
            <person name="Berdy B."/>
            <person name="Zhao S."/>
            <person name="Lieberman T.D."/>
            <person name="Swanson P.K."/>
            <person name="Smith M."/>
            <person name="Roesemann S."/>
            <person name="Alexander J.E."/>
            <person name="Rich S.A."/>
            <person name="Livny J."/>
            <person name="Vlamakis H."/>
            <person name="Clish C."/>
            <person name="Bullock K."/>
            <person name="Deik A."/>
            <person name="Scott J."/>
            <person name="Pierce K.A."/>
            <person name="Xavier R.J."/>
            <person name="Alm E.J."/>
        </authorList>
    </citation>
    <scope>NUCLEOTIDE SEQUENCE [LARGE SCALE GENOMIC DNA]</scope>
    <source>
        <strain evidence="1 2">BIOML-A4</strain>
    </source>
</reference>
<dbReference type="Pfam" id="PF20118">
    <property type="entry name" value="DUF6508"/>
    <property type="match status" value="1"/>
</dbReference>
<evidence type="ECO:0000313" key="2">
    <source>
        <dbReference type="Proteomes" id="UP000473323"/>
    </source>
</evidence>
<gene>
    <name evidence="1" type="ORF">GT694_02575</name>
</gene>
<dbReference type="InterPro" id="IPR045425">
    <property type="entry name" value="DUF6508"/>
</dbReference>
<dbReference type="EMBL" id="WWVT01000002">
    <property type="protein sequence ID" value="MZL60949.1"/>
    <property type="molecule type" value="Genomic_DNA"/>
</dbReference>